<dbReference type="EMBL" id="JAMCCK010000051">
    <property type="protein sequence ID" value="MCL3997908.1"/>
    <property type="molecule type" value="Genomic_DNA"/>
</dbReference>
<protein>
    <submittedName>
        <fullName evidence="6">TetR/AcrR family transcriptional regulator</fullName>
    </submittedName>
</protein>
<feature type="domain" description="HTH tetR-type" evidence="5">
    <location>
        <begin position="12"/>
        <end position="72"/>
    </location>
</feature>
<dbReference type="InterPro" id="IPR036271">
    <property type="entry name" value="Tet_transcr_reg_TetR-rel_C_sf"/>
</dbReference>
<dbReference type="Gene3D" id="1.10.357.10">
    <property type="entry name" value="Tetracycline Repressor, domain 2"/>
    <property type="match status" value="1"/>
</dbReference>
<dbReference type="InterPro" id="IPR054126">
    <property type="entry name" value="CprB_TetR_C"/>
</dbReference>
<dbReference type="SUPFAM" id="SSF46689">
    <property type="entry name" value="Homeodomain-like"/>
    <property type="match status" value="1"/>
</dbReference>
<dbReference type="Proteomes" id="UP001202052">
    <property type="component" value="Unassembled WGS sequence"/>
</dbReference>
<comment type="caution">
    <text evidence="6">The sequence shown here is derived from an EMBL/GenBank/DDBJ whole genome shotgun (WGS) entry which is preliminary data.</text>
</comment>
<dbReference type="InterPro" id="IPR023772">
    <property type="entry name" value="DNA-bd_HTH_TetR-type_CS"/>
</dbReference>
<dbReference type="InterPro" id="IPR050109">
    <property type="entry name" value="HTH-type_TetR-like_transc_reg"/>
</dbReference>
<dbReference type="PROSITE" id="PS01081">
    <property type="entry name" value="HTH_TETR_1"/>
    <property type="match status" value="1"/>
</dbReference>
<organism evidence="6 7">
    <name type="scientific">Streptomyces lavenduligriseus</name>
    <dbReference type="NCBI Taxonomy" id="67315"/>
    <lineage>
        <taxon>Bacteria</taxon>
        <taxon>Bacillati</taxon>
        <taxon>Actinomycetota</taxon>
        <taxon>Actinomycetes</taxon>
        <taxon>Kitasatosporales</taxon>
        <taxon>Streptomycetaceae</taxon>
        <taxon>Streptomyces</taxon>
    </lineage>
</organism>
<feature type="DNA-binding region" description="H-T-H motif" evidence="4">
    <location>
        <begin position="35"/>
        <end position="54"/>
    </location>
</feature>
<sequence length="214" mass="23862">MTGRVVKQERAARTRAALIRAAAETFAEYGFAGTTVSRIAERAGLTLGAMYFHFKSKEELARLIVTSQPELVVPPLDSQGLQHAVDVTLAWAYELLDNPVLRAGARLVMDQRLFIEPDMNSYRQWTGILRDDFEQARRRRELRADVDTEACARLIVSSCTGAQIHAQLETSHRELPARVEEMWRCLLPALAVPSAARKLVFGEERVRAAGSADA</sequence>
<evidence type="ECO:0000256" key="3">
    <source>
        <dbReference type="ARBA" id="ARBA00023163"/>
    </source>
</evidence>
<evidence type="ECO:0000256" key="2">
    <source>
        <dbReference type="ARBA" id="ARBA00023125"/>
    </source>
</evidence>
<evidence type="ECO:0000313" key="7">
    <source>
        <dbReference type="Proteomes" id="UP001202052"/>
    </source>
</evidence>
<reference evidence="6 7" key="1">
    <citation type="submission" date="2022-05" db="EMBL/GenBank/DDBJ databases">
        <title>Genome Resource of Streptomyces lavenduligriseus GA1-1, a Strain with Broad-Spectrum Antifungal Activity against Phytopathogenic Fungi.</title>
        <authorList>
            <person name="Qi D."/>
        </authorList>
    </citation>
    <scope>NUCLEOTIDE SEQUENCE [LARGE SCALE GENOMIC DNA]</scope>
    <source>
        <strain evidence="6 7">GA1-1</strain>
    </source>
</reference>
<accession>A0ABT0P2B8</accession>
<gene>
    <name evidence="6" type="ORF">M4438_31160</name>
</gene>
<keyword evidence="2 4" id="KW-0238">DNA-binding</keyword>
<evidence type="ECO:0000259" key="5">
    <source>
        <dbReference type="PROSITE" id="PS50977"/>
    </source>
</evidence>
<dbReference type="RefSeq" id="WP_249492674.1">
    <property type="nucleotide sequence ID" value="NZ_JAMCCK010000051.1"/>
</dbReference>
<dbReference type="Pfam" id="PF00440">
    <property type="entry name" value="TetR_N"/>
    <property type="match status" value="1"/>
</dbReference>
<evidence type="ECO:0000256" key="1">
    <source>
        <dbReference type="ARBA" id="ARBA00023015"/>
    </source>
</evidence>
<dbReference type="PANTHER" id="PTHR30055:SF234">
    <property type="entry name" value="HTH-TYPE TRANSCRIPTIONAL REGULATOR BETI"/>
    <property type="match status" value="1"/>
</dbReference>
<keyword evidence="7" id="KW-1185">Reference proteome</keyword>
<dbReference type="PRINTS" id="PR00455">
    <property type="entry name" value="HTHTETR"/>
</dbReference>
<dbReference type="InterPro" id="IPR009057">
    <property type="entry name" value="Homeodomain-like_sf"/>
</dbReference>
<keyword evidence="1" id="KW-0805">Transcription regulation</keyword>
<evidence type="ECO:0000256" key="4">
    <source>
        <dbReference type="PROSITE-ProRule" id="PRU00335"/>
    </source>
</evidence>
<dbReference type="PROSITE" id="PS50977">
    <property type="entry name" value="HTH_TETR_2"/>
    <property type="match status" value="1"/>
</dbReference>
<dbReference type="NCBIfam" id="NF041196">
    <property type="entry name" value="ScbR_bind_reg"/>
    <property type="match status" value="1"/>
</dbReference>
<keyword evidence="3" id="KW-0804">Transcription</keyword>
<name>A0ABT0P2B8_9ACTN</name>
<evidence type="ECO:0000313" key="6">
    <source>
        <dbReference type="EMBL" id="MCL3997908.1"/>
    </source>
</evidence>
<dbReference type="SUPFAM" id="SSF48498">
    <property type="entry name" value="Tetracyclin repressor-like, C-terminal domain"/>
    <property type="match status" value="1"/>
</dbReference>
<proteinExistence type="predicted"/>
<dbReference type="PANTHER" id="PTHR30055">
    <property type="entry name" value="HTH-TYPE TRANSCRIPTIONAL REGULATOR RUTR"/>
    <property type="match status" value="1"/>
</dbReference>
<dbReference type="InterPro" id="IPR047923">
    <property type="entry name" value="ArpA-like"/>
</dbReference>
<dbReference type="Pfam" id="PF21935">
    <property type="entry name" value="TetR_C_45"/>
    <property type="match status" value="1"/>
</dbReference>
<dbReference type="InterPro" id="IPR001647">
    <property type="entry name" value="HTH_TetR"/>
</dbReference>